<evidence type="ECO:0000313" key="2">
    <source>
        <dbReference type="EMBL" id="QQA03413.1"/>
    </source>
</evidence>
<geneLocation type="plasmid" evidence="2">
    <name>pCE1537-E</name>
</geneLocation>
<sequence length="46" mass="5325">MHSTKNSESQRNGSANVRRPSWLTQLIGNINRKNARRQHNDPPKND</sequence>
<reference evidence="2" key="1">
    <citation type="submission" date="2020-03" db="EMBL/GenBank/DDBJ databases">
        <title>Comparative analysis of multidrug resistant Escherichia coli ST216 isolates from silver gulls in Australia.</title>
        <authorList>
            <person name="Tarabai H."/>
            <person name="Wyrsch E.R."/>
            <person name="Bitar I."/>
            <person name="Djordjevic S.P."/>
            <person name="Dolejska M."/>
        </authorList>
    </citation>
    <scope>NUCLEOTIDE SEQUENCE</scope>
    <source>
        <strain evidence="2">CE1537</strain>
        <plasmid evidence="2">pCE1537-E</plasmid>
    </source>
</reference>
<organism evidence="2">
    <name type="scientific">Escherichia coli</name>
    <dbReference type="NCBI Taxonomy" id="562"/>
    <lineage>
        <taxon>Bacteria</taxon>
        <taxon>Pseudomonadati</taxon>
        <taxon>Pseudomonadota</taxon>
        <taxon>Gammaproteobacteria</taxon>
        <taxon>Enterobacterales</taxon>
        <taxon>Enterobacteriaceae</taxon>
        <taxon>Escherichia</taxon>
    </lineage>
</organism>
<dbReference type="RefSeq" id="WP_004118614.1">
    <property type="nucleotide sequence ID" value="NZ_AP018397.1"/>
</dbReference>
<keyword evidence="2" id="KW-0614">Plasmid</keyword>
<feature type="compositionally biased region" description="Polar residues" evidence="1">
    <location>
        <begin position="22"/>
        <end position="32"/>
    </location>
</feature>
<evidence type="ECO:0000256" key="1">
    <source>
        <dbReference type="SAM" id="MobiDB-lite"/>
    </source>
</evidence>
<protein>
    <submittedName>
        <fullName evidence="2">Uncharacterized protein</fullName>
    </submittedName>
</protein>
<proteinExistence type="predicted"/>
<dbReference type="GeneID" id="67639169"/>
<accession>A0A7T3V7F9</accession>
<dbReference type="EMBL" id="MT162143">
    <property type="protein sequence ID" value="QQA03413.1"/>
    <property type="molecule type" value="Genomic_DNA"/>
</dbReference>
<name>A0A7T3V7F9_ECOLX</name>
<dbReference type="AlphaFoldDB" id="A0A7T3V7F9"/>
<feature type="region of interest" description="Disordered" evidence="1">
    <location>
        <begin position="1"/>
        <end position="46"/>
    </location>
</feature>
<feature type="compositionally biased region" description="Polar residues" evidence="1">
    <location>
        <begin position="1"/>
        <end position="15"/>
    </location>
</feature>